<dbReference type="Pfam" id="PF03847">
    <property type="entry name" value="TFIID_20kDa"/>
    <property type="match status" value="1"/>
</dbReference>
<dbReference type="EMBL" id="SBIQ01000018">
    <property type="protein sequence ID" value="KAF7684338.1"/>
    <property type="molecule type" value="Genomic_DNA"/>
</dbReference>
<accession>A0ABQ7I1S5</accession>
<gene>
    <name evidence="2" type="primary">taf12</name>
    <name evidence="2" type="ORF">TCON_0489</name>
</gene>
<dbReference type="Proteomes" id="UP001516464">
    <property type="component" value="Unassembled WGS sequence"/>
</dbReference>
<sequence length="102" mass="11997">MSDNEKHFMPKTKLKKLNPSYRIDQDVLAILQQFSEKFIGDIINRTHLITKHRGADTMTADDIMFTIEKEFDYSFGNRSIITQKKPPTIEHVEKMIDINKQK</sequence>
<protein>
    <submittedName>
        <fullName evidence="2">Transcription initiation factor TFIID subunit 12</fullName>
    </submittedName>
</protein>
<reference evidence="2 3" key="1">
    <citation type="submission" date="2019-01" db="EMBL/GenBank/DDBJ databases">
        <title>Genomes sequencing and comparative genomics of infectious freshwater microsporidia, Cucumispora dikerogammari and Thelohania contejeani.</title>
        <authorList>
            <person name="Cormier A."/>
            <person name="Giraud I."/>
            <person name="Wattier R."/>
            <person name="Teixeira M."/>
            <person name="Grandjean F."/>
            <person name="Rigaud T."/>
            <person name="Cordaux R."/>
        </authorList>
    </citation>
    <scope>NUCLEOTIDE SEQUENCE [LARGE SCALE GENOMIC DNA]</scope>
    <source>
        <strain evidence="2">T1</strain>
        <tissue evidence="2">Spores</tissue>
    </source>
</reference>
<dbReference type="InterPro" id="IPR009072">
    <property type="entry name" value="Histone-fold"/>
</dbReference>
<dbReference type="CDD" id="cd07981">
    <property type="entry name" value="HFD_TAF12"/>
    <property type="match status" value="1"/>
</dbReference>
<evidence type="ECO:0000313" key="2">
    <source>
        <dbReference type="EMBL" id="KAF7684338.1"/>
    </source>
</evidence>
<dbReference type="Gene3D" id="1.10.20.10">
    <property type="entry name" value="Histone, subunit A"/>
    <property type="match status" value="1"/>
</dbReference>
<proteinExistence type="predicted"/>
<name>A0ABQ7I1S5_9MICR</name>
<dbReference type="InterPro" id="IPR003228">
    <property type="entry name" value="TFIID_TAF12_dom"/>
</dbReference>
<evidence type="ECO:0000313" key="3">
    <source>
        <dbReference type="Proteomes" id="UP001516464"/>
    </source>
</evidence>
<keyword evidence="3" id="KW-1185">Reference proteome</keyword>
<evidence type="ECO:0000259" key="1">
    <source>
        <dbReference type="Pfam" id="PF03847"/>
    </source>
</evidence>
<dbReference type="SUPFAM" id="SSF47113">
    <property type="entry name" value="Histone-fold"/>
    <property type="match status" value="1"/>
</dbReference>
<feature type="domain" description="Transcription initiation factor TFIID subunit 12" evidence="1">
    <location>
        <begin position="14"/>
        <end position="72"/>
    </location>
</feature>
<organism evidence="2 3">
    <name type="scientific">Astathelohania contejeani</name>
    <dbReference type="NCBI Taxonomy" id="164912"/>
    <lineage>
        <taxon>Eukaryota</taxon>
        <taxon>Fungi</taxon>
        <taxon>Fungi incertae sedis</taxon>
        <taxon>Microsporidia</taxon>
        <taxon>Astathelohaniidae</taxon>
        <taxon>Astathelohania</taxon>
    </lineage>
</organism>
<comment type="caution">
    <text evidence="2">The sequence shown here is derived from an EMBL/GenBank/DDBJ whole genome shotgun (WGS) entry which is preliminary data.</text>
</comment>